<proteinExistence type="predicted"/>
<evidence type="ECO:0000313" key="3">
    <source>
        <dbReference type="Proteomes" id="UP000321612"/>
    </source>
</evidence>
<keyword evidence="3" id="KW-1185">Reference proteome</keyword>
<name>A0A5C8GL61_9BACT</name>
<gene>
    <name evidence="2" type="ORF">ETF27_03075</name>
</gene>
<dbReference type="OrthoDB" id="1070668at2"/>
<keyword evidence="1" id="KW-1133">Transmembrane helix</keyword>
<dbReference type="AlphaFoldDB" id="A0A5C8GL61"/>
<evidence type="ECO:0000313" key="2">
    <source>
        <dbReference type="EMBL" id="TXJ62746.1"/>
    </source>
</evidence>
<keyword evidence="1" id="KW-0472">Membrane</keyword>
<organism evidence="2 3">
    <name type="scientific">Prevotella brunnea</name>
    <dbReference type="NCBI Taxonomy" id="2508867"/>
    <lineage>
        <taxon>Bacteria</taxon>
        <taxon>Pseudomonadati</taxon>
        <taxon>Bacteroidota</taxon>
        <taxon>Bacteroidia</taxon>
        <taxon>Bacteroidales</taxon>
        <taxon>Prevotellaceae</taxon>
        <taxon>Prevotella</taxon>
    </lineage>
</organism>
<comment type="caution">
    <text evidence="2">The sequence shown here is derived from an EMBL/GenBank/DDBJ whole genome shotgun (WGS) entry which is preliminary data.</text>
</comment>
<sequence>MNILNLILIVITIVIVIYLSKRSAVKKNKPERNIAPKNFESLSLKDVEDAFIENELITRLGFLHYDLSTALPVEEEQVGLFVGFAKTDETHDGRICVYDSEHTIRGYVDAQPKLYERLMTQGKTPVYGFISREENKAFRGEVCIRVR</sequence>
<protein>
    <recommendedName>
        <fullName evidence="4">HIRAN domain-containing protein</fullName>
    </recommendedName>
</protein>
<dbReference type="RefSeq" id="WP_130828530.1">
    <property type="nucleotide sequence ID" value="NZ_SDIK01000019.1"/>
</dbReference>
<dbReference type="EMBL" id="SDIK01000019">
    <property type="protein sequence ID" value="TXJ62746.1"/>
    <property type="molecule type" value="Genomic_DNA"/>
</dbReference>
<reference evidence="3" key="1">
    <citation type="submission" date="2019-05" db="EMBL/GenBank/DDBJ databases">
        <title>Prevotella brunnea sp. nov., isolated from a wound of a patient.</title>
        <authorList>
            <person name="Buhl M."/>
        </authorList>
    </citation>
    <scope>NUCLEOTIDE SEQUENCE [LARGE SCALE GENOMIC DNA]</scope>
    <source>
        <strain evidence="3">A2672</strain>
    </source>
</reference>
<dbReference type="Proteomes" id="UP000321612">
    <property type="component" value="Unassembled WGS sequence"/>
</dbReference>
<evidence type="ECO:0000256" key="1">
    <source>
        <dbReference type="SAM" id="Phobius"/>
    </source>
</evidence>
<accession>A0A5C8GL61</accession>
<keyword evidence="1" id="KW-0812">Transmembrane</keyword>
<evidence type="ECO:0008006" key="4">
    <source>
        <dbReference type="Google" id="ProtNLM"/>
    </source>
</evidence>
<feature type="transmembrane region" description="Helical" evidence="1">
    <location>
        <begin position="6"/>
        <end position="24"/>
    </location>
</feature>